<dbReference type="RefSeq" id="YP_009030149.1">
    <property type="nucleotide sequence ID" value="NC_024121.1"/>
</dbReference>
<dbReference type="Proteomes" id="UP000024445">
    <property type="component" value="Segment"/>
</dbReference>
<protein>
    <submittedName>
        <fullName evidence="1">Uncharacterized protein</fullName>
    </submittedName>
</protein>
<keyword evidence="2" id="KW-1185">Reference proteome</keyword>
<proteinExistence type="predicted"/>
<organism evidence="1 2">
    <name type="scientific">Serratia phage PS2</name>
    <dbReference type="NCBI Taxonomy" id="1481112"/>
    <lineage>
        <taxon>Viruses</taxon>
        <taxon>Duplodnaviria</taxon>
        <taxon>Heunggongvirae</taxon>
        <taxon>Uroviricota</taxon>
        <taxon>Caudoviricetes</taxon>
        <taxon>Muldoonvirus</taxon>
        <taxon>Muldoonvirus PS2</taxon>
    </lineage>
</organism>
<dbReference type="EMBL" id="KJ025957">
    <property type="protein sequence ID" value="AHY25527.1"/>
    <property type="molecule type" value="Genomic_DNA"/>
</dbReference>
<dbReference type="KEGG" id="vg:19484986"/>
<gene>
    <name evidence="1" type="ORF">PS2_102</name>
</gene>
<dbReference type="GeneID" id="19484986"/>
<evidence type="ECO:0000313" key="1">
    <source>
        <dbReference type="EMBL" id="AHY25527.1"/>
    </source>
</evidence>
<reference evidence="1 2" key="1">
    <citation type="submission" date="2014-01" db="EMBL/GenBank/DDBJ databases">
        <authorList>
            <person name="Zhang G."/>
            <person name="Jin J."/>
            <person name="Li Z.J."/>
            <person name="Wang S.W."/>
            <person name="Chen S.J."/>
            <person name="Wang S.M."/>
            <person name="Wang X.T."/>
            <person name="Li Y.H."/>
            <person name="Wang J."/>
            <person name="Yang C.K."/>
            <person name="Wang L."/>
        </authorList>
    </citation>
    <scope>NUCLEOTIDE SEQUENCE [LARGE SCALE GENOMIC DNA]</scope>
</reference>
<name>A0A023W6Z7_9CAUD</name>
<sequence length="97" mass="11247">MLYIHGRMLYYYTINKTTTWRIKMETIKTQQNIFDITLGKVYSTFIAPGMDIIVIPTADIKDPRVGVRVLQQQAPQLKMRECIDILNNCIKLLKGAK</sequence>
<evidence type="ECO:0000313" key="2">
    <source>
        <dbReference type="Proteomes" id="UP000024445"/>
    </source>
</evidence>
<accession>A0A023W6Z7</accession>